<dbReference type="SUPFAM" id="SSF54427">
    <property type="entry name" value="NTF2-like"/>
    <property type="match status" value="1"/>
</dbReference>
<organism evidence="2">
    <name type="scientific">Bionectria ochroleuca</name>
    <name type="common">Gliocladium roseum</name>
    <dbReference type="NCBI Taxonomy" id="29856"/>
    <lineage>
        <taxon>Eukaryota</taxon>
        <taxon>Fungi</taxon>
        <taxon>Dikarya</taxon>
        <taxon>Ascomycota</taxon>
        <taxon>Pezizomycotina</taxon>
        <taxon>Sordariomycetes</taxon>
        <taxon>Hypocreomycetidae</taxon>
        <taxon>Hypocreales</taxon>
        <taxon>Bionectriaceae</taxon>
        <taxon>Clonostachys</taxon>
    </lineage>
</organism>
<name>A0A0B7KAS7_BIOOC</name>
<evidence type="ECO:0000313" key="2">
    <source>
        <dbReference type="EMBL" id="CEO51786.1"/>
    </source>
</evidence>
<dbReference type="InterPro" id="IPR032710">
    <property type="entry name" value="NTF2-like_dom_sf"/>
</dbReference>
<proteinExistence type="predicted"/>
<dbReference type="Pfam" id="PF13577">
    <property type="entry name" value="SnoaL_4"/>
    <property type="match status" value="1"/>
</dbReference>
<protein>
    <recommendedName>
        <fullName evidence="1">SnoaL-like domain-containing protein</fullName>
    </recommendedName>
</protein>
<reference evidence="2" key="1">
    <citation type="submission" date="2015-01" db="EMBL/GenBank/DDBJ databases">
        <authorList>
            <person name="Durling Mikael"/>
        </authorList>
    </citation>
    <scope>NUCLEOTIDE SEQUENCE</scope>
</reference>
<dbReference type="AlphaFoldDB" id="A0A0B7KAS7"/>
<feature type="domain" description="SnoaL-like" evidence="1">
    <location>
        <begin position="62"/>
        <end position="166"/>
    </location>
</feature>
<evidence type="ECO:0000259" key="1">
    <source>
        <dbReference type="Pfam" id="PF13577"/>
    </source>
</evidence>
<dbReference type="EMBL" id="CDPU01000025">
    <property type="protein sequence ID" value="CEO51786.1"/>
    <property type="molecule type" value="Genomic_DNA"/>
</dbReference>
<dbReference type="Gene3D" id="3.10.450.50">
    <property type="match status" value="1"/>
</dbReference>
<sequence length="181" mass="20704">AVALTWQALLHLKRLDRAHSYVHFAPLNHLGDVISTLDSTYIIMAPSPKTFQSDDSVLSAPIKSLLATLYMTMDENKIDEWGAHFTEDAVFKKEAAEIKGRQALIDSGKESWKPLKSRDHTVYKVFPFGPDCDEIMLHGRSQNVDLEGNERTFTWAARMHFRTVEGKLLIDEYTIIPDYHR</sequence>
<accession>A0A0B7KAS7</accession>
<gene>
    <name evidence="2" type="ORF">BN869_000007844_1</name>
</gene>
<feature type="non-terminal residue" evidence="2">
    <location>
        <position position="1"/>
    </location>
</feature>
<dbReference type="InterPro" id="IPR037401">
    <property type="entry name" value="SnoaL-like"/>
</dbReference>